<evidence type="ECO:0000256" key="3">
    <source>
        <dbReference type="ARBA" id="ARBA00023163"/>
    </source>
</evidence>
<dbReference type="Proteomes" id="UP000247476">
    <property type="component" value="Unassembled WGS sequence"/>
</dbReference>
<feature type="region of interest" description="Disordered" evidence="4">
    <location>
        <begin position="137"/>
        <end position="160"/>
    </location>
</feature>
<keyword evidence="2" id="KW-0238">DNA-binding</keyword>
<dbReference type="PROSITE" id="PS01117">
    <property type="entry name" value="HTH_MARR_1"/>
    <property type="match status" value="1"/>
</dbReference>
<comment type="caution">
    <text evidence="6">The sequence shown here is derived from an EMBL/GenBank/DDBJ whole genome shotgun (WGS) entry which is preliminary data.</text>
</comment>
<dbReference type="PANTHER" id="PTHR42756">
    <property type="entry name" value="TRANSCRIPTIONAL REGULATOR, MARR"/>
    <property type="match status" value="1"/>
</dbReference>
<dbReference type="AlphaFoldDB" id="A0A2V5KVC3"/>
<dbReference type="PROSITE" id="PS50995">
    <property type="entry name" value="HTH_MARR_2"/>
    <property type="match status" value="1"/>
</dbReference>
<reference evidence="6 7" key="1">
    <citation type="submission" date="2018-05" db="EMBL/GenBank/DDBJ databases">
        <title>Paenibacillus flagellatus sp. nov., isolated from selenium mineral soil.</title>
        <authorList>
            <person name="Dai X."/>
        </authorList>
    </citation>
    <scope>NUCLEOTIDE SEQUENCE [LARGE SCALE GENOMIC DNA]</scope>
    <source>
        <strain evidence="6 7">DXL2</strain>
    </source>
</reference>
<keyword evidence="1" id="KW-0805">Transcription regulation</keyword>
<evidence type="ECO:0000313" key="6">
    <source>
        <dbReference type="EMBL" id="PYI53466.1"/>
    </source>
</evidence>
<feature type="domain" description="HTH marR-type" evidence="5">
    <location>
        <begin position="1"/>
        <end position="134"/>
    </location>
</feature>
<keyword evidence="7" id="KW-1185">Reference proteome</keyword>
<gene>
    <name evidence="6" type="ORF">DLM86_16975</name>
</gene>
<dbReference type="InterPro" id="IPR036388">
    <property type="entry name" value="WH-like_DNA-bd_sf"/>
</dbReference>
<evidence type="ECO:0000313" key="7">
    <source>
        <dbReference type="Proteomes" id="UP000247476"/>
    </source>
</evidence>
<dbReference type="InterPro" id="IPR023187">
    <property type="entry name" value="Tscrpt_reg_MarR-type_CS"/>
</dbReference>
<protein>
    <submittedName>
        <fullName evidence="6">Transcriptional regulator</fullName>
    </submittedName>
</protein>
<dbReference type="PRINTS" id="PR00598">
    <property type="entry name" value="HTHMARR"/>
</dbReference>
<keyword evidence="3" id="KW-0804">Transcription</keyword>
<dbReference type="InterPro" id="IPR000835">
    <property type="entry name" value="HTH_MarR-typ"/>
</dbReference>
<sequence length="160" mass="18068">MEQLFELFFRNGLRPLSLLDGAAELESKMNRSELAALLTIRYRGRLTMSELATELGAPLSTVTSLAQRLVRKGWIERTRSDADQRVYWVRLTDEGKAIGDRAYATMSVWFERVQAALTPKELEQFLALALKVGKALQQDKGAKEKPAAGKEKLSRIRIDD</sequence>
<dbReference type="SUPFAM" id="SSF46785">
    <property type="entry name" value="Winged helix' DNA-binding domain"/>
    <property type="match status" value="1"/>
</dbReference>
<dbReference type="SMART" id="SM00347">
    <property type="entry name" value="HTH_MARR"/>
    <property type="match status" value="1"/>
</dbReference>
<dbReference type="EMBL" id="QJVJ01000007">
    <property type="protein sequence ID" value="PYI53466.1"/>
    <property type="molecule type" value="Genomic_DNA"/>
</dbReference>
<name>A0A2V5KVC3_9BACL</name>
<evidence type="ECO:0000256" key="2">
    <source>
        <dbReference type="ARBA" id="ARBA00023125"/>
    </source>
</evidence>
<feature type="compositionally biased region" description="Basic and acidic residues" evidence="4">
    <location>
        <begin position="140"/>
        <end position="160"/>
    </location>
</feature>
<dbReference type="GO" id="GO:0003677">
    <property type="term" value="F:DNA binding"/>
    <property type="evidence" value="ECO:0007669"/>
    <property type="project" value="UniProtKB-KW"/>
</dbReference>
<organism evidence="6 7">
    <name type="scientific">Paenibacillus flagellatus</name>
    <dbReference type="NCBI Taxonomy" id="2211139"/>
    <lineage>
        <taxon>Bacteria</taxon>
        <taxon>Bacillati</taxon>
        <taxon>Bacillota</taxon>
        <taxon>Bacilli</taxon>
        <taxon>Bacillales</taxon>
        <taxon>Paenibacillaceae</taxon>
        <taxon>Paenibacillus</taxon>
    </lineage>
</organism>
<dbReference type="RefSeq" id="WP_110841237.1">
    <property type="nucleotide sequence ID" value="NZ_QJVJ01000007.1"/>
</dbReference>
<evidence type="ECO:0000256" key="4">
    <source>
        <dbReference type="SAM" id="MobiDB-lite"/>
    </source>
</evidence>
<dbReference type="InterPro" id="IPR036390">
    <property type="entry name" value="WH_DNA-bd_sf"/>
</dbReference>
<proteinExistence type="predicted"/>
<dbReference type="GO" id="GO:0003700">
    <property type="term" value="F:DNA-binding transcription factor activity"/>
    <property type="evidence" value="ECO:0007669"/>
    <property type="project" value="InterPro"/>
</dbReference>
<dbReference type="Pfam" id="PF01047">
    <property type="entry name" value="MarR"/>
    <property type="match status" value="1"/>
</dbReference>
<accession>A0A2V5KVC3</accession>
<dbReference type="PANTHER" id="PTHR42756:SF1">
    <property type="entry name" value="TRANSCRIPTIONAL REPRESSOR OF EMRAB OPERON"/>
    <property type="match status" value="1"/>
</dbReference>
<dbReference type="Gene3D" id="1.10.10.10">
    <property type="entry name" value="Winged helix-like DNA-binding domain superfamily/Winged helix DNA-binding domain"/>
    <property type="match status" value="1"/>
</dbReference>
<evidence type="ECO:0000256" key="1">
    <source>
        <dbReference type="ARBA" id="ARBA00023015"/>
    </source>
</evidence>
<dbReference type="OrthoDB" id="327696at2"/>
<evidence type="ECO:0000259" key="5">
    <source>
        <dbReference type="PROSITE" id="PS50995"/>
    </source>
</evidence>